<proteinExistence type="predicted"/>
<gene>
    <name evidence="1" type="ORF">Pla144_10590</name>
</gene>
<dbReference type="OrthoDB" id="285406at2"/>
<keyword evidence="2" id="KW-1185">Reference proteome</keyword>
<reference evidence="1 2" key="1">
    <citation type="submission" date="2019-02" db="EMBL/GenBank/DDBJ databases">
        <title>Deep-cultivation of Planctomycetes and their phenomic and genomic characterization uncovers novel biology.</title>
        <authorList>
            <person name="Wiegand S."/>
            <person name="Jogler M."/>
            <person name="Boedeker C."/>
            <person name="Pinto D."/>
            <person name="Vollmers J."/>
            <person name="Rivas-Marin E."/>
            <person name="Kohn T."/>
            <person name="Peeters S.H."/>
            <person name="Heuer A."/>
            <person name="Rast P."/>
            <person name="Oberbeckmann S."/>
            <person name="Bunk B."/>
            <person name="Jeske O."/>
            <person name="Meyerdierks A."/>
            <person name="Storesund J.E."/>
            <person name="Kallscheuer N."/>
            <person name="Luecker S."/>
            <person name="Lage O.M."/>
            <person name="Pohl T."/>
            <person name="Merkel B.J."/>
            <person name="Hornburger P."/>
            <person name="Mueller R.-W."/>
            <person name="Bruemmer F."/>
            <person name="Labrenz M."/>
            <person name="Spormann A.M."/>
            <person name="Op Den Camp H."/>
            <person name="Overmann J."/>
            <person name="Amann R."/>
            <person name="Jetten M.S.M."/>
            <person name="Mascher T."/>
            <person name="Medema M.H."/>
            <person name="Devos D.P."/>
            <person name="Kaster A.-K."/>
            <person name="Ovreas L."/>
            <person name="Rohde M."/>
            <person name="Galperin M.Y."/>
            <person name="Jogler C."/>
        </authorList>
    </citation>
    <scope>NUCLEOTIDE SEQUENCE [LARGE SCALE GENOMIC DNA]</scope>
    <source>
        <strain evidence="1 2">Pla144</strain>
    </source>
</reference>
<accession>A0A5C6CZG3</accession>
<dbReference type="AlphaFoldDB" id="A0A5C6CZG3"/>
<sequence>MSSPLDFKVPSVQSSLEDTSEVTDQLEYLDDIIFPAIAGDETALDEAGTAWKTALASLGSEAVQETRWEYLRHARSTWDFLCRQSIYQPERILAVAKIILLLTSDDGG</sequence>
<dbReference type="Proteomes" id="UP000318437">
    <property type="component" value="Unassembled WGS sequence"/>
</dbReference>
<name>A0A5C6CZG3_9BACT</name>
<comment type="caution">
    <text evidence="1">The sequence shown here is derived from an EMBL/GenBank/DDBJ whole genome shotgun (WGS) entry which is preliminary data.</text>
</comment>
<dbReference type="RefSeq" id="WP_146448362.1">
    <property type="nucleotide sequence ID" value="NZ_SJPS01000001.1"/>
</dbReference>
<evidence type="ECO:0008006" key="3">
    <source>
        <dbReference type="Google" id="ProtNLM"/>
    </source>
</evidence>
<dbReference type="EMBL" id="SJPS01000001">
    <property type="protein sequence ID" value="TWU30273.1"/>
    <property type="molecule type" value="Genomic_DNA"/>
</dbReference>
<evidence type="ECO:0000313" key="1">
    <source>
        <dbReference type="EMBL" id="TWU30273.1"/>
    </source>
</evidence>
<protein>
    <recommendedName>
        <fullName evidence="3">ImpA N-terminal domain-containing protein</fullName>
    </recommendedName>
</protein>
<evidence type="ECO:0000313" key="2">
    <source>
        <dbReference type="Proteomes" id="UP000318437"/>
    </source>
</evidence>
<organism evidence="1 2">
    <name type="scientific">Bythopirellula polymerisocia</name>
    <dbReference type="NCBI Taxonomy" id="2528003"/>
    <lineage>
        <taxon>Bacteria</taxon>
        <taxon>Pseudomonadati</taxon>
        <taxon>Planctomycetota</taxon>
        <taxon>Planctomycetia</taxon>
        <taxon>Pirellulales</taxon>
        <taxon>Lacipirellulaceae</taxon>
        <taxon>Bythopirellula</taxon>
    </lineage>
</organism>